<sequence length="298" mass="36169">MQITSRKSRRSARANRLITAIAVLWFSAFTCHGQIQMQWDSLPHSDRFENFDPQFIASHDIKTIRAKISQKDEYYPIKQTGESLYFKFYRDGNLKTFRSKRWRSSDSIRIDLEYNDRSQLIKKREVDLFGPYIYQYQYTRNKVDKAFITRPAKYYYEPEQYSFTNKKYDDKTLQQISYDDMGNRVYRVLKKRNKNGDLILYIKDYYASKKRIEYNWEYQNSRIEVLSVTETSQLGETKTTKYQFIYENKKIDQIEVFENGELVRHHEYLYKKGILDARISKEESTNRITIIEFDYTFY</sequence>
<evidence type="ECO:0000313" key="1">
    <source>
        <dbReference type="EMBL" id="KAB1063410.1"/>
    </source>
</evidence>
<proteinExistence type="predicted"/>
<keyword evidence="2" id="KW-1185">Reference proteome</keyword>
<comment type="caution">
    <text evidence="1">The sequence shown here is derived from an EMBL/GenBank/DDBJ whole genome shotgun (WGS) entry which is preliminary data.</text>
</comment>
<organism evidence="1 2">
    <name type="scientific">Salibacter halophilus</name>
    <dbReference type="NCBI Taxonomy" id="1803916"/>
    <lineage>
        <taxon>Bacteria</taxon>
        <taxon>Pseudomonadati</taxon>
        <taxon>Bacteroidota</taxon>
        <taxon>Flavobacteriia</taxon>
        <taxon>Flavobacteriales</taxon>
        <taxon>Salibacteraceae</taxon>
        <taxon>Salibacter</taxon>
    </lineage>
</organism>
<accession>A0A6N6M2P0</accession>
<dbReference type="AlphaFoldDB" id="A0A6N6M2P0"/>
<dbReference type="Proteomes" id="UP000435357">
    <property type="component" value="Unassembled WGS sequence"/>
</dbReference>
<evidence type="ECO:0000313" key="2">
    <source>
        <dbReference type="Proteomes" id="UP000435357"/>
    </source>
</evidence>
<gene>
    <name evidence="1" type="ORF">F3059_10090</name>
</gene>
<name>A0A6N6M2P0_9FLAO</name>
<reference evidence="1 2" key="1">
    <citation type="submission" date="2019-09" db="EMBL/GenBank/DDBJ databases">
        <title>Genomes of Cryomorphaceae.</title>
        <authorList>
            <person name="Bowman J.P."/>
        </authorList>
    </citation>
    <scope>NUCLEOTIDE SEQUENCE [LARGE SCALE GENOMIC DNA]</scope>
    <source>
        <strain evidence="1 2">KCTC 52047</strain>
    </source>
</reference>
<protein>
    <submittedName>
        <fullName evidence="1">Uncharacterized protein</fullName>
    </submittedName>
</protein>
<dbReference type="EMBL" id="WACR01000008">
    <property type="protein sequence ID" value="KAB1063410.1"/>
    <property type="molecule type" value="Genomic_DNA"/>
</dbReference>